<evidence type="ECO:0000256" key="6">
    <source>
        <dbReference type="ARBA" id="ARBA00023136"/>
    </source>
</evidence>
<feature type="transmembrane region" description="Helical" evidence="7">
    <location>
        <begin position="96"/>
        <end position="119"/>
    </location>
</feature>
<feature type="transmembrane region" description="Helical" evidence="7">
    <location>
        <begin position="65"/>
        <end position="84"/>
    </location>
</feature>
<dbReference type="AlphaFoldDB" id="A0AAU7KIR3"/>
<evidence type="ECO:0000256" key="3">
    <source>
        <dbReference type="ARBA" id="ARBA00022475"/>
    </source>
</evidence>
<keyword evidence="2" id="KW-0813">Transport</keyword>
<keyword evidence="3" id="KW-1003">Cell membrane</keyword>
<protein>
    <submittedName>
        <fullName evidence="8">AEC family transporter</fullName>
    </submittedName>
</protein>
<keyword evidence="5 7" id="KW-1133">Transmembrane helix</keyword>
<evidence type="ECO:0000256" key="4">
    <source>
        <dbReference type="ARBA" id="ARBA00022692"/>
    </source>
</evidence>
<feature type="transmembrane region" description="Helical" evidence="7">
    <location>
        <begin position="200"/>
        <end position="220"/>
    </location>
</feature>
<evidence type="ECO:0000256" key="5">
    <source>
        <dbReference type="ARBA" id="ARBA00022989"/>
    </source>
</evidence>
<dbReference type="Pfam" id="PF03547">
    <property type="entry name" value="Mem_trans"/>
    <property type="match status" value="1"/>
</dbReference>
<dbReference type="RefSeq" id="WP_348827511.1">
    <property type="nucleotide sequence ID" value="NZ_CP098827.1"/>
</dbReference>
<dbReference type="GO" id="GO:0016020">
    <property type="term" value="C:membrane"/>
    <property type="evidence" value="ECO:0007669"/>
    <property type="project" value="UniProtKB-SubCell"/>
</dbReference>
<dbReference type="PANTHER" id="PTHR36838">
    <property type="entry name" value="AUXIN EFFLUX CARRIER FAMILY PROTEIN"/>
    <property type="match status" value="1"/>
</dbReference>
<proteinExistence type="predicted"/>
<feature type="transmembrane region" description="Helical" evidence="7">
    <location>
        <begin position="168"/>
        <end position="188"/>
    </location>
</feature>
<dbReference type="EMBL" id="CP098827">
    <property type="protein sequence ID" value="XBO71552.1"/>
    <property type="molecule type" value="Genomic_DNA"/>
</dbReference>
<reference evidence="8" key="1">
    <citation type="submission" date="2022-06" db="EMBL/GenBank/DDBJ databases">
        <title>A novel DMS-producing enzyme.</title>
        <authorList>
            <person name="Zhang Y."/>
        </authorList>
    </citation>
    <scope>NUCLEOTIDE SEQUENCE</scope>
    <source>
        <strain evidence="8">RT37</strain>
    </source>
</reference>
<dbReference type="InterPro" id="IPR004776">
    <property type="entry name" value="Mem_transp_PIN-like"/>
</dbReference>
<sequence>MLAILSITTPIFLLIGVGFLARRWNLVSPVQLSGVANFVLYAALPALILGALTRNSLGEVISLPLLAAYALGSVATFVACLWLPRNRQKKSPTERAIQALGMSASNSGFVAYPIAALALGQAAAGIIMVHTMMVEILLVIPGALVLAEVGQQRDTRAGDALRQTLTRLVRNPILISLSLGLALAALGIRLPATLDRTIELLAGAAGPAALFVIGGTLYGLKIRGMVKDMGQIMLGKLVLHPLLVLGMLLAFQAVLAPLPPLIFAGAMIFAACPMISIYPLIAQRFGMEGVGAAALMASTLSSFVTLSIVLWALSHTGLMPLLG</sequence>
<feature type="transmembrane region" description="Helical" evidence="7">
    <location>
        <begin position="125"/>
        <end position="147"/>
    </location>
</feature>
<name>A0AAU7KIR3_9GAMM</name>
<keyword evidence="4 7" id="KW-0812">Transmembrane</keyword>
<evidence type="ECO:0000256" key="1">
    <source>
        <dbReference type="ARBA" id="ARBA00004141"/>
    </source>
</evidence>
<comment type="subcellular location">
    <subcellularLocation>
        <location evidence="1">Membrane</location>
        <topology evidence="1">Multi-pass membrane protein</topology>
    </subcellularLocation>
</comment>
<gene>
    <name evidence="8" type="ORF">NFG58_02210</name>
</gene>
<dbReference type="GO" id="GO:0055085">
    <property type="term" value="P:transmembrane transport"/>
    <property type="evidence" value="ECO:0007669"/>
    <property type="project" value="InterPro"/>
</dbReference>
<evidence type="ECO:0000256" key="2">
    <source>
        <dbReference type="ARBA" id="ARBA00022448"/>
    </source>
</evidence>
<feature type="transmembrane region" description="Helical" evidence="7">
    <location>
        <begin position="34"/>
        <end position="53"/>
    </location>
</feature>
<feature type="transmembrane region" description="Helical" evidence="7">
    <location>
        <begin position="293"/>
        <end position="313"/>
    </location>
</feature>
<feature type="transmembrane region" description="Helical" evidence="7">
    <location>
        <begin position="232"/>
        <end position="255"/>
    </location>
</feature>
<feature type="transmembrane region" description="Helical" evidence="7">
    <location>
        <begin position="261"/>
        <end position="281"/>
    </location>
</feature>
<dbReference type="PANTHER" id="PTHR36838:SF1">
    <property type="entry name" value="SLR1864 PROTEIN"/>
    <property type="match status" value="1"/>
</dbReference>
<organism evidence="8">
    <name type="scientific">Halomonas sp. RT37</name>
    <dbReference type="NCBI Taxonomy" id="2950872"/>
    <lineage>
        <taxon>Bacteria</taxon>
        <taxon>Pseudomonadati</taxon>
        <taxon>Pseudomonadota</taxon>
        <taxon>Gammaproteobacteria</taxon>
        <taxon>Oceanospirillales</taxon>
        <taxon>Halomonadaceae</taxon>
        <taxon>Halomonas</taxon>
    </lineage>
</organism>
<keyword evidence="6 7" id="KW-0472">Membrane</keyword>
<evidence type="ECO:0000256" key="7">
    <source>
        <dbReference type="SAM" id="Phobius"/>
    </source>
</evidence>
<accession>A0AAU7KIR3</accession>
<feature type="transmembrane region" description="Helical" evidence="7">
    <location>
        <begin position="6"/>
        <end position="22"/>
    </location>
</feature>
<evidence type="ECO:0000313" key="8">
    <source>
        <dbReference type="EMBL" id="XBO71552.1"/>
    </source>
</evidence>